<feature type="domain" description="DUF6852" evidence="3">
    <location>
        <begin position="78"/>
        <end position="147"/>
    </location>
</feature>
<feature type="compositionally biased region" description="Basic and acidic residues" evidence="1">
    <location>
        <begin position="167"/>
        <end position="178"/>
    </location>
</feature>
<dbReference type="InterPro" id="IPR049282">
    <property type="entry name" value="BVU_3817_N_sf"/>
</dbReference>
<dbReference type="STRING" id="1416801.SAMN05192553_10239"/>
<dbReference type="InterPro" id="IPR049281">
    <property type="entry name" value="BVU_3817-like_C_sf"/>
</dbReference>
<gene>
    <name evidence="4" type="ORF">SAMN05192553_10239</name>
</gene>
<dbReference type="Proteomes" id="UP000199403">
    <property type="component" value="Unassembled WGS sequence"/>
</dbReference>
<dbReference type="Gene3D" id="2.30.30.730">
    <property type="match status" value="1"/>
</dbReference>
<name>A0A1H6VRG9_9BACT</name>
<protein>
    <submittedName>
        <fullName evidence="4">Uncharacterized protein</fullName>
    </submittedName>
</protein>
<dbReference type="Pfam" id="PF18347">
    <property type="entry name" value="DUF5606"/>
    <property type="match status" value="1"/>
</dbReference>
<dbReference type="AlphaFoldDB" id="A0A1H6VRG9"/>
<feature type="region of interest" description="Disordered" evidence="1">
    <location>
        <begin position="155"/>
        <end position="178"/>
    </location>
</feature>
<organism evidence="4 5">
    <name type="scientific">Cyclobacterium xiamenense</name>
    <dbReference type="NCBI Taxonomy" id="1297121"/>
    <lineage>
        <taxon>Bacteria</taxon>
        <taxon>Pseudomonadati</taxon>
        <taxon>Bacteroidota</taxon>
        <taxon>Cytophagia</taxon>
        <taxon>Cytophagales</taxon>
        <taxon>Cyclobacteriaceae</taxon>
        <taxon>Cyclobacterium</taxon>
    </lineage>
</organism>
<dbReference type="Pfam" id="PF21186">
    <property type="entry name" value="DUF6852"/>
    <property type="match status" value="1"/>
</dbReference>
<evidence type="ECO:0000259" key="2">
    <source>
        <dbReference type="Pfam" id="PF18347"/>
    </source>
</evidence>
<dbReference type="InterPro" id="IPR049280">
    <property type="entry name" value="DUF6852"/>
</dbReference>
<dbReference type="Gene3D" id="1.10.10.1650">
    <property type="match status" value="1"/>
</dbReference>
<evidence type="ECO:0000256" key="1">
    <source>
        <dbReference type="SAM" id="MobiDB-lite"/>
    </source>
</evidence>
<proteinExistence type="predicted"/>
<sequence length="178" mass="19808">MVQAWLSDLVNPAETVYLQPENNLAIMEFKDIATVSGKPGLYKVLKPSRSGVILESLDEKKGKLVVGAAQRVSLLSEISIYTLTEEGASPLKDVLQKIEKEFKGDTGLEGADKEEYQAFMKHILPEFDEDRVYASDVKKLINWYHIIRTQCPEVLEDTSDADSGEASPDKDSDKAQDT</sequence>
<feature type="domain" description="DUF5606" evidence="2">
    <location>
        <begin position="30"/>
        <end position="75"/>
    </location>
</feature>
<dbReference type="EMBL" id="FNZH01000002">
    <property type="protein sequence ID" value="SEJ03240.1"/>
    <property type="molecule type" value="Genomic_DNA"/>
</dbReference>
<evidence type="ECO:0000313" key="5">
    <source>
        <dbReference type="Proteomes" id="UP000199403"/>
    </source>
</evidence>
<dbReference type="InterPro" id="IPR041218">
    <property type="entry name" value="DUF5606"/>
</dbReference>
<keyword evidence="5" id="KW-1185">Reference proteome</keyword>
<accession>A0A1H6VRG9</accession>
<reference evidence="5" key="1">
    <citation type="submission" date="2016-10" db="EMBL/GenBank/DDBJ databases">
        <authorList>
            <person name="Varghese N."/>
            <person name="Submissions S."/>
        </authorList>
    </citation>
    <scope>NUCLEOTIDE SEQUENCE [LARGE SCALE GENOMIC DNA]</scope>
    <source>
        <strain evidence="5">IBRC-M 10761</strain>
    </source>
</reference>
<evidence type="ECO:0000259" key="3">
    <source>
        <dbReference type="Pfam" id="PF21186"/>
    </source>
</evidence>
<evidence type="ECO:0000313" key="4">
    <source>
        <dbReference type="EMBL" id="SEJ03240.1"/>
    </source>
</evidence>